<protein>
    <submittedName>
        <fullName evidence="1">Uncharacterized protein</fullName>
    </submittedName>
</protein>
<comment type="caution">
    <text evidence="1">The sequence shown here is derived from an EMBL/GenBank/DDBJ whole genome shotgun (WGS) entry which is preliminary data.</text>
</comment>
<dbReference type="EMBL" id="RPFW01000007">
    <property type="protein sequence ID" value="TVZ01247.1"/>
    <property type="molecule type" value="Genomic_DNA"/>
</dbReference>
<dbReference type="AlphaFoldDB" id="A0A6P2BRE9"/>
<name>A0A6P2BRE9_9ACTN</name>
<evidence type="ECO:0000313" key="1">
    <source>
        <dbReference type="EMBL" id="TVZ01247.1"/>
    </source>
</evidence>
<gene>
    <name evidence="1" type="ORF">EAS64_33755</name>
</gene>
<accession>A0A6P2BRE9</accession>
<reference evidence="1 2" key="1">
    <citation type="submission" date="2018-11" db="EMBL/GenBank/DDBJ databases">
        <title>Trebonia kvetii gen.nov., sp.nov., a novel acidophilic actinobacterium, and proposal of the new actinobacterial family Treboniaceae fam. nov.</title>
        <authorList>
            <person name="Rapoport D."/>
            <person name="Sagova-Mareckova M."/>
            <person name="Sedlacek I."/>
            <person name="Provaznik J."/>
            <person name="Kralova S."/>
            <person name="Pavlinic D."/>
            <person name="Benes V."/>
            <person name="Kopecky J."/>
        </authorList>
    </citation>
    <scope>NUCLEOTIDE SEQUENCE [LARGE SCALE GENOMIC DNA]</scope>
    <source>
        <strain evidence="1 2">15Tr583</strain>
    </source>
</reference>
<keyword evidence="2" id="KW-1185">Reference proteome</keyword>
<dbReference type="OrthoDB" id="3533639at2"/>
<proteinExistence type="predicted"/>
<evidence type="ECO:0000313" key="2">
    <source>
        <dbReference type="Proteomes" id="UP000460272"/>
    </source>
</evidence>
<dbReference type="RefSeq" id="WP_145859653.1">
    <property type="nucleotide sequence ID" value="NZ_RPFW01000007.1"/>
</dbReference>
<dbReference type="Proteomes" id="UP000460272">
    <property type="component" value="Unassembled WGS sequence"/>
</dbReference>
<organism evidence="1 2">
    <name type="scientific">Trebonia kvetii</name>
    <dbReference type="NCBI Taxonomy" id="2480626"/>
    <lineage>
        <taxon>Bacteria</taxon>
        <taxon>Bacillati</taxon>
        <taxon>Actinomycetota</taxon>
        <taxon>Actinomycetes</taxon>
        <taxon>Streptosporangiales</taxon>
        <taxon>Treboniaceae</taxon>
        <taxon>Trebonia</taxon>
    </lineage>
</organism>
<sequence>MEEKFKAGQRVHVEYDGEVVFVSGAFALFEVKGPDGRNHTYGEGVTITLADPENWPPQAGDIWEAEGMEYFIRAAARGLIASPQSTTLSAFPLWDETVNDRAFLDLNPVLVRRRGSQM</sequence>